<protein>
    <submittedName>
        <fullName evidence="2">Phosphate-selective porin OprO and OprP</fullName>
    </submittedName>
</protein>
<keyword evidence="3" id="KW-1185">Reference proteome</keyword>
<name>A0A1T5LXE6_9GAMM</name>
<feature type="chain" id="PRO_5012888541" evidence="1">
    <location>
        <begin position="22"/>
        <end position="401"/>
    </location>
</feature>
<proteinExistence type="predicted"/>
<evidence type="ECO:0000256" key="1">
    <source>
        <dbReference type="SAM" id="SignalP"/>
    </source>
</evidence>
<sequence length="401" mass="44500">MKKHSILALAVLGALAMPAAAEEAASSTQAKAWPPRIVFSDGTELAATGNFHYDYNNYSGDGYGTPATTFVDDDDFRRREFGMTLKRKGYYDFVAAYDFEAETWMDVALRLDTKGLFGKDMGKVRIGQFKLPVGFEGYTSTRATSFMENSLPTQAFYESRRVGVEWAFERPQYLWNLGYFWGNDLQGNNPGTTVAMRAAWTPHKSAGDVLHFGVSASQENPDSEVNGLGQTILPSVRWRAKPEGSLTTVRLVDSGNLTRVDRIRREGLEALWIKGAWSLQGEYLMQQTRRDAGLPSYSSDGFYVFGSWVVTGESRGYSAGNVSNPVPANKYGAWEVLARYSSIDLNNDGIAGGRENNWTLGVNGYFGKYFKVQANYVMVDAKRAGLSADPKVLELRAQFSF</sequence>
<dbReference type="InterPro" id="IPR010870">
    <property type="entry name" value="Porin_O/P"/>
</dbReference>
<dbReference type="Proteomes" id="UP000190341">
    <property type="component" value="Unassembled WGS sequence"/>
</dbReference>
<accession>A0A1T5LXE6</accession>
<dbReference type="SUPFAM" id="SSF56935">
    <property type="entry name" value="Porins"/>
    <property type="match status" value="1"/>
</dbReference>
<dbReference type="STRING" id="428993.SAMN06296058_3350"/>
<evidence type="ECO:0000313" key="2">
    <source>
        <dbReference type="EMBL" id="SKC80602.1"/>
    </source>
</evidence>
<feature type="signal peptide" evidence="1">
    <location>
        <begin position="1"/>
        <end position="21"/>
    </location>
</feature>
<dbReference type="Gene3D" id="2.40.160.10">
    <property type="entry name" value="Porin"/>
    <property type="match status" value="1"/>
</dbReference>
<organism evidence="2 3">
    <name type="scientific">Pseudoxanthomonas indica</name>
    <dbReference type="NCBI Taxonomy" id="428993"/>
    <lineage>
        <taxon>Bacteria</taxon>
        <taxon>Pseudomonadati</taxon>
        <taxon>Pseudomonadota</taxon>
        <taxon>Gammaproteobacteria</taxon>
        <taxon>Lysobacterales</taxon>
        <taxon>Lysobacteraceae</taxon>
        <taxon>Pseudoxanthomonas</taxon>
    </lineage>
</organism>
<dbReference type="AlphaFoldDB" id="A0A1T5LXE6"/>
<dbReference type="Pfam" id="PF07396">
    <property type="entry name" value="Porin_O_P"/>
    <property type="match status" value="1"/>
</dbReference>
<dbReference type="RefSeq" id="WP_079725874.1">
    <property type="nucleotide sequence ID" value="NZ_BMCL01000001.1"/>
</dbReference>
<keyword evidence="1" id="KW-0732">Signal</keyword>
<dbReference type="OrthoDB" id="9807854at2"/>
<reference evidence="2 3" key="1">
    <citation type="submission" date="2017-02" db="EMBL/GenBank/DDBJ databases">
        <authorList>
            <person name="Peterson S.W."/>
        </authorList>
    </citation>
    <scope>NUCLEOTIDE SEQUENCE [LARGE SCALE GENOMIC DNA]</scope>
    <source>
        <strain evidence="2 3">P15</strain>
    </source>
</reference>
<dbReference type="EMBL" id="FUZV01000002">
    <property type="protein sequence ID" value="SKC80602.1"/>
    <property type="molecule type" value="Genomic_DNA"/>
</dbReference>
<evidence type="ECO:0000313" key="3">
    <source>
        <dbReference type="Proteomes" id="UP000190341"/>
    </source>
</evidence>
<dbReference type="InterPro" id="IPR023614">
    <property type="entry name" value="Porin_dom_sf"/>
</dbReference>
<gene>
    <name evidence="2" type="ORF">SAMN06296058_3350</name>
</gene>